<keyword evidence="2" id="KW-0175">Coiled coil</keyword>
<dbReference type="Pfam" id="PF09527">
    <property type="entry name" value="ATPase_gene1"/>
    <property type="match status" value="1"/>
</dbReference>
<dbReference type="InterPro" id="IPR016989">
    <property type="entry name" value="Atp1_alphaprobac"/>
</dbReference>
<dbReference type="PIRSF" id="PIRSF032126">
    <property type="entry name" value="F0F1_ATP_synthase_subunit_I"/>
    <property type="match status" value="1"/>
</dbReference>
<proteinExistence type="inferred from homology"/>
<dbReference type="RefSeq" id="WP_229836477.1">
    <property type="nucleotide sequence ID" value="NZ_BNCH01000001.1"/>
</dbReference>
<sequence length="116" mass="12377">MSKTPDAERLKELEARIKAAKGEDEGTATGDEAYNQASFAWQMVIELTVGLLIGFGIGYGLDALFGTKPIFMVLFILLGFAAGMKVMLSTAAQMQKKAEDAQNAQDAAEEEGNGRG</sequence>
<keyword evidence="1" id="KW-0813">Transport</keyword>
<comment type="similarity">
    <text evidence="1">Belongs to the bacterial AtpI family.</text>
</comment>
<evidence type="ECO:0000256" key="1">
    <source>
        <dbReference type="PIRNR" id="PIRNR032126"/>
    </source>
</evidence>
<keyword evidence="1 3" id="KW-0472">Membrane</keyword>
<reference evidence="5" key="1">
    <citation type="journal article" date="2019" name="Int. J. Syst. Evol. Microbiol.">
        <title>The Global Catalogue of Microorganisms (GCM) 10K type strain sequencing project: providing services to taxonomists for standard genome sequencing and annotation.</title>
        <authorList>
            <consortium name="The Broad Institute Genomics Platform"/>
            <consortium name="The Broad Institute Genome Sequencing Center for Infectious Disease"/>
            <person name="Wu L."/>
            <person name="Ma J."/>
        </authorList>
    </citation>
    <scope>NUCLEOTIDE SEQUENCE [LARGE SCALE GENOMIC DNA]</scope>
    <source>
        <strain evidence="5">KCTC 42443</strain>
    </source>
</reference>
<feature type="transmembrane region" description="Helical" evidence="3">
    <location>
        <begin position="39"/>
        <end position="58"/>
    </location>
</feature>
<evidence type="ECO:0000313" key="5">
    <source>
        <dbReference type="Proteomes" id="UP000609802"/>
    </source>
</evidence>
<accession>A0ABQ3IRQ2</accession>
<keyword evidence="1" id="KW-0406">Ion transport</keyword>
<keyword evidence="1" id="KW-0375">Hydrogen ion transport</keyword>
<dbReference type="EMBL" id="BNCH01000001">
    <property type="protein sequence ID" value="GHE90410.1"/>
    <property type="molecule type" value="Genomic_DNA"/>
</dbReference>
<comment type="function">
    <text evidence="1">A possible function for this protein is to guide the assembly of the membrane sector of the ATPase enzyme complex.</text>
</comment>
<evidence type="ECO:0000256" key="2">
    <source>
        <dbReference type="SAM" id="Coils"/>
    </source>
</evidence>
<feature type="coiled-coil region" evidence="2">
    <location>
        <begin position="84"/>
        <end position="111"/>
    </location>
</feature>
<dbReference type="InterPro" id="IPR032820">
    <property type="entry name" value="ATPase_put"/>
</dbReference>
<organism evidence="4 5">
    <name type="scientific">Aliiroseovarius zhejiangensis</name>
    <dbReference type="NCBI Taxonomy" id="1632025"/>
    <lineage>
        <taxon>Bacteria</taxon>
        <taxon>Pseudomonadati</taxon>
        <taxon>Pseudomonadota</taxon>
        <taxon>Alphaproteobacteria</taxon>
        <taxon>Rhodobacterales</taxon>
        <taxon>Paracoccaceae</taxon>
        <taxon>Aliiroseovarius</taxon>
    </lineage>
</organism>
<gene>
    <name evidence="4" type="primary">atpI</name>
    <name evidence="4" type="ORF">GCM10016455_08500</name>
</gene>
<dbReference type="Proteomes" id="UP000609802">
    <property type="component" value="Unassembled WGS sequence"/>
</dbReference>
<evidence type="ECO:0000313" key="4">
    <source>
        <dbReference type="EMBL" id="GHE90410.1"/>
    </source>
</evidence>
<protein>
    <recommendedName>
        <fullName evidence="1">ATP synthase protein I</fullName>
    </recommendedName>
</protein>
<comment type="caution">
    <text evidence="4">The sequence shown here is derived from an EMBL/GenBank/DDBJ whole genome shotgun (WGS) entry which is preliminary data.</text>
</comment>
<name>A0ABQ3IRQ2_9RHOB</name>
<evidence type="ECO:0000256" key="3">
    <source>
        <dbReference type="SAM" id="Phobius"/>
    </source>
</evidence>
<keyword evidence="3" id="KW-1133">Transmembrane helix</keyword>
<keyword evidence="5" id="KW-1185">Reference proteome</keyword>
<keyword evidence="3" id="KW-0812">Transmembrane</keyword>
<feature type="transmembrane region" description="Helical" evidence="3">
    <location>
        <begin position="70"/>
        <end position="88"/>
    </location>
</feature>